<evidence type="ECO:0000313" key="2">
    <source>
        <dbReference type="Proteomes" id="UP001596298"/>
    </source>
</evidence>
<protein>
    <recommendedName>
        <fullName evidence="3">Right-handed parallel beta-helix repeat-containing protein</fullName>
    </recommendedName>
</protein>
<comment type="caution">
    <text evidence="1">The sequence shown here is derived from an EMBL/GenBank/DDBJ whole genome shotgun (WGS) entry which is preliminary data.</text>
</comment>
<dbReference type="EMBL" id="JBHSWH010000001">
    <property type="protein sequence ID" value="MFC6707113.1"/>
    <property type="molecule type" value="Genomic_DNA"/>
</dbReference>
<name>A0ABW2AJL4_9MICO</name>
<dbReference type="Proteomes" id="UP001596298">
    <property type="component" value="Unassembled WGS sequence"/>
</dbReference>
<evidence type="ECO:0008006" key="3">
    <source>
        <dbReference type="Google" id="ProtNLM"/>
    </source>
</evidence>
<organism evidence="1 2">
    <name type="scientific">Flexivirga alba</name>
    <dbReference type="NCBI Taxonomy" id="702742"/>
    <lineage>
        <taxon>Bacteria</taxon>
        <taxon>Bacillati</taxon>
        <taxon>Actinomycetota</taxon>
        <taxon>Actinomycetes</taxon>
        <taxon>Micrococcales</taxon>
        <taxon>Dermacoccaceae</taxon>
        <taxon>Flexivirga</taxon>
    </lineage>
</organism>
<evidence type="ECO:0000313" key="1">
    <source>
        <dbReference type="EMBL" id="MFC6707113.1"/>
    </source>
</evidence>
<reference evidence="2" key="1">
    <citation type="journal article" date="2019" name="Int. J. Syst. Evol. Microbiol.">
        <title>The Global Catalogue of Microorganisms (GCM) 10K type strain sequencing project: providing services to taxonomists for standard genome sequencing and annotation.</title>
        <authorList>
            <consortium name="The Broad Institute Genomics Platform"/>
            <consortium name="The Broad Institute Genome Sequencing Center for Infectious Disease"/>
            <person name="Wu L."/>
            <person name="Ma J."/>
        </authorList>
    </citation>
    <scope>NUCLEOTIDE SEQUENCE [LARGE SCALE GENOMIC DNA]</scope>
    <source>
        <strain evidence="2">CCUG 58127</strain>
    </source>
</reference>
<dbReference type="RefSeq" id="WP_382403781.1">
    <property type="nucleotide sequence ID" value="NZ_JBHSWH010000001.1"/>
</dbReference>
<keyword evidence="2" id="KW-1185">Reference proteome</keyword>
<proteinExistence type="predicted"/>
<accession>A0ABW2AJL4</accession>
<gene>
    <name evidence="1" type="ORF">ACFQDH_18100</name>
</gene>
<sequence>MMSARFEECTFLNCRWEGHFAHDADLVHCEFIGRMNGCVWFRHGGQAGSQRRNIVRGNDFKRTQFTDNVVWPFGFPISERAWPDDFTPHIDVP</sequence>